<evidence type="ECO:0000313" key="9">
    <source>
        <dbReference type="Proteomes" id="UP001363151"/>
    </source>
</evidence>
<dbReference type="PROSITE" id="PS00108">
    <property type="entry name" value="PROTEIN_KINASE_ST"/>
    <property type="match status" value="1"/>
</dbReference>
<evidence type="ECO:0000256" key="4">
    <source>
        <dbReference type="ARBA" id="ARBA00022777"/>
    </source>
</evidence>
<dbReference type="PROSITE" id="PS50011">
    <property type="entry name" value="PROTEIN_KINASE_DOM"/>
    <property type="match status" value="1"/>
</dbReference>
<protein>
    <submittedName>
        <fullName evidence="8">Protein serine/threonine kinase</fullName>
    </submittedName>
</protein>
<name>A0ABR1GDY1_AURAN</name>
<dbReference type="InterPro" id="IPR008271">
    <property type="entry name" value="Ser/Thr_kinase_AS"/>
</dbReference>
<evidence type="ECO:0000313" key="8">
    <source>
        <dbReference type="EMBL" id="KAK7254110.1"/>
    </source>
</evidence>
<evidence type="ECO:0000256" key="1">
    <source>
        <dbReference type="ARBA" id="ARBA00022527"/>
    </source>
</evidence>
<evidence type="ECO:0000259" key="7">
    <source>
        <dbReference type="PROSITE" id="PS50011"/>
    </source>
</evidence>
<keyword evidence="2" id="KW-0808">Transferase</keyword>
<dbReference type="Proteomes" id="UP001363151">
    <property type="component" value="Unassembled WGS sequence"/>
</dbReference>
<feature type="domain" description="Protein kinase" evidence="7">
    <location>
        <begin position="1"/>
        <end position="150"/>
    </location>
</feature>
<keyword evidence="4 8" id="KW-0418">Kinase</keyword>
<evidence type="ECO:0000256" key="3">
    <source>
        <dbReference type="ARBA" id="ARBA00022741"/>
    </source>
</evidence>
<feature type="region of interest" description="Disordered" evidence="6">
    <location>
        <begin position="161"/>
        <end position="219"/>
    </location>
</feature>
<evidence type="ECO:0000256" key="6">
    <source>
        <dbReference type="SAM" id="MobiDB-lite"/>
    </source>
</evidence>
<keyword evidence="1" id="KW-0723">Serine/threonine-protein kinase</keyword>
<keyword evidence="5" id="KW-0067">ATP-binding</keyword>
<dbReference type="GO" id="GO:0016301">
    <property type="term" value="F:kinase activity"/>
    <property type="evidence" value="ECO:0007669"/>
    <property type="project" value="UniProtKB-KW"/>
</dbReference>
<organism evidence="8 9">
    <name type="scientific">Aureococcus anophagefferens</name>
    <name type="common">Harmful bloom alga</name>
    <dbReference type="NCBI Taxonomy" id="44056"/>
    <lineage>
        <taxon>Eukaryota</taxon>
        <taxon>Sar</taxon>
        <taxon>Stramenopiles</taxon>
        <taxon>Ochrophyta</taxon>
        <taxon>Pelagophyceae</taxon>
        <taxon>Pelagomonadales</taxon>
        <taxon>Pelagomonadaceae</taxon>
        <taxon>Aureococcus</taxon>
    </lineage>
</organism>
<proteinExistence type="predicted"/>
<dbReference type="EMBL" id="JBBJCI010000032">
    <property type="protein sequence ID" value="KAK7254110.1"/>
    <property type="molecule type" value="Genomic_DNA"/>
</dbReference>
<dbReference type="SUPFAM" id="SSF56112">
    <property type="entry name" value="Protein kinase-like (PK-like)"/>
    <property type="match status" value="1"/>
</dbReference>
<keyword evidence="3" id="KW-0547">Nucleotide-binding</keyword>
<evidence type="ECO:0000256" key="5">
    <source>
        <dbReference type="ARBA" id="ARBA00022840"/>
    </source>
</evidence>
<dbReference type="InterPro" id="IPR011009">
    <property type="entry name" value="Kinase-like_dom_sf"/>
</dbReference>
<sequence>MVAAEVGHAILCLHGLGVVHRDVKPANVLVDAAGHCLLSDLGLATVSDRATLGRFCGTLEYVAPERQLTGALRRRGSVGARLHGLRVPRGRVALRGADDAGSLHADPARAAGPRRPSPLTARGFLGACSPRTPARLGATEAAAFFDAPFFEDLDWRALGERALPPPLPKAPGDSGETFAADAGVDRRRRAVWTPATGPARSASGARRRAAWVSSAATAR</sequence>
<dbReference type="InterPro" id="IPR000719">
    <property type="entry name" value="Prot_kinase_dom"/>
</dbReference>
<accession>A0ABR1GDY1</accession>
<dbReference type="Gene3D" id="1.10.510.10">
    <property type="entry name" value="Transferase(Phosphotransferase) domain 1"/>
    <property type="match status" value="1"/>
</dbReference>
<comment type="caution">
    <text evidence="8">The sequence shown here is derived from an EMBL/GenBank/DDBJ whole genome shotgun (WGS) entry which is preliminary data.</text>
</comment>
<evidence type="ECO:0000256" key="2">
    <source>
        <dbReference type="ARBA" id="ARBA00022679"/>
    </source>
</evidence>
<dbReference type="Pfam" id="PF00069">
    <property type="entry name" value="Pkinase"/>
    <property type="match status" value="1"/>
</dbReference>
<dbReference type="PANTHER" id="PTHR24351">
    <property type="entry name" value="RIBOSOMAL PROTEIN S6 KINASE"/>
    <property type="match status" value="1"/>
</dbReference>
<keyword evidence="9" id="KW-1185">Reference proteome</keyword>
<reference evidence="8 9" key="1">
    <citation type="submission" date="2024-03" db="EMBL/GenBank/DDBJ databases">
        <title>Aureococcus anophagefferens CCMP1851 and Kratosvirus quantuckense: Draft genome of a second virus-susceptible host strain in the model system.</title>
        <authorList>
            <person name="Chase E."/>
            <person name="Truchon A.R."/>
            <person name="Schepens W."/>
            <person name="Wilhelm S.W."/>
        </authorList>
    </citation>
    <scope>NUCLEOTIDE SEQUENCE [LARGE SCALE GENOMIC DNA]</scope>
    <source>
        <strain evidence="8 9">CCMP1851</strain>
    </source>
</reference>
<feature type="compositionally biased region" description="Low complexity" evidence="6">
    <location>
        <begin position="194"/>
        <end position="219"/>
    </location>
</feature>
<gene>
    <name evidence="8" type="ORF">SO694_00008212</name>
</gene>
<feature type="region of interest" description="Disordered" evidence="6">
    <location>
        <begin position="98"/>
        <end position="117"/>
    </location>
</feature>